<dbReference type="InParanoid" id="D8LXG9"/>
<accession>D8LXG9</accession>
<sequence>MSQVVIVVPRRLLKFVSNDDYLDNVQKATNALFLARCFLNTFMKECTDEELLEIFEVPKISDAIITPSNYSRATLIRTYGKTSYTLIETVVDVIVSHSPQQQTNKLYMEAMGVLITLFSRMLRNNDIDHAISAVSPYYSPYFFLDLLFICSGMPLIAETPATRRKDVPHWSAVLIMSLLRRMCQNDVDKLDSAM</sequence>
<proteinExistence type="predicted"/>
<dbReference type="EMBL" id="FN668639">
    <property type="protein sequence ID" value="CBK20964.2"/>
    <property type="molecule type" value="Genomic_DNA"/>
</dbReference>
<keyword evidence="2" id="KW-1185">Reference proteome</keyword>
<dbReference type="Pfam" id="PF09742">
    <property type="entry name" value="Dymeclin"/>
    <property type="match status" value="1"/>
</dbReference>
<reference evidence="1" key="1">
    <citation type="submission" date="2010-02" db="EMBL/GenBank/DDBJ databases">
        <title>Sequencing and annotation of the Blastocystis hominis genome.</title>
        <authorList>
            <person name="Wincker P."/>
        </authorList>
    </citation>
    <scope>NUCLEOTIDE SEQUENCE</scope>
    <source>
        <strain evidence="1">Singapore isolate B</strain>
    </source>
</reference>
<dbReference type="GeneID" id="24918471"/>
<gene>
    <name evidence="1" type="ORF">GSBLH_T00001196001</name>
</gene>
<dbReference type="AlphaFoldDB" id="D8LXG9"/>
<evidence type="ECO:0000313" key="2">
    <source>
        <dbReference type="Proteomes" id="UP000008312"/>
    </source>
</evidence>
<organism evidence="1">
    <name type="scientific">Blastocystis hominis</name>
    <dbReference type="NCBI Taxonomy" id="12968"/>
    <lineage>
        <taxon>Eukaryota</taxon>
        <taxon>Sar</taxon>
        <taxon>Stramenopiles</taxon>
        <taxon>Bigyra</taxon>
        <taxon>Opalozoa</taxon>
        <taxon>Opalinata</taxon>
        <taxon>Blastocystidae</taxon>
        <taxon>Blastocystis</taxon>
    </lineage>
</organism>
<dbReference type="OrthoDB" id="10253409at2759"/>
<evidence type="ECO:0000313" key="1">
    <source>
        <dbReference type="EMBL" id="CBK20964.2"/>
    </source>
</evidence>
<protein>
    <submittedName>
        <fullName evidence="1">Uncharacterized protein</fullName>
    </submittedName>
</protein>
<dbReference type="RefSeq" id="XP_012895012.1">
    <property type="nucleotide sequence ID" value="XM_013039558.1"/>
</dbReference>
<dbReference type="Proteomes" id="UP000008312">
    <property type="component" value="Unassembled WGS sequence"/>
</dbReference>
<name>D8LXG9_BLAHO</name>